<keyword evidence="7 10" id="KW-0663">Pyridoxal phosphate</keyword>
<evidence type="ECO:0000256" key="5">
    <source>
        <dbReference type="ARBA" id="ARBA00022605"/>
    </source>
</evidence>
<proteinExistence type="inferred from homology"/>
<comment type="function">
    <text evidence="10">Catalyzes the anaerobic formation of alpha-ketobutyrate and ammonia from threonine in a two-step reaction. The first step involved a dehydration of threonine and a production of enamine intermediates (aminocrotonate), which tautomerizes to its imine form (iminobutyrate). Both intermediates are unstable and short-lived. The second step is the nonenzymatic hydrolysis of the enamine/imine intermediates to form 2-ketobutyrate and free ammonia. In the low water environment of the cell, the second step is accelerated by RidA.</text>
</comment>
<dbReference type="GO" id="GO:0004794">
    <property type="term" value="F:threonine deaminase activity"/>
    <property type="evidence" value="ECO:0007669"/>
    <property type="project" value="UniProtKB-EC"/>
</dbReference>
<dbReference type="CDD" id="cd01562">
    <property type="entry name" value="Thr-dehyd"/>
    <property type="match status" value="1"/>
</dbReference>
<evidence type="ECO:0000313" key="12">
    <source>
        <dbReference type="EMBL" id="NTY59049.1"/>
    </source>
</evidence>
<dbReference type="PROSITE" id="PS51672">
    <property type="entry name" value="ACT_LIKE"/>
    <property type="match status" value="1"/>
</dbReference>
<comment type="pathway">
    <text evidence="3 10">Amino-acid biosynthesis; L-isoleucine biosynthesis; 2-oxobutanoate from L-threonine: step 1/1.</text>
</comment>
<keyword evidence="5 10" id="KW-0028">Amino-acid biosynthesis</keyword>
<evidence type="ECO:0000256" key="3">
    <source>
        <dbReference type="ARBA" id="ARBA00004810"/>
    </source>
</evidence>
<dbReference type="RefSeq" id="WP_174396938.1">
    <property type="nucleotide sequence ID" value="NZ_VBSB01000003.1"/>
</dbReference>
<sequence>MSADLSQHRLSAPLSAADIDEAARRISGVVSQSPLQHSDRLSQATGAEVYLKREDLQSVRSYKVRGAYNLLRQLSEAELTAGVVCSSAGNHAQGFALACRSMGVHGRVYVPAKTPKQKRDRIRYHGGEFIELIVGGSTYDLAADAALEDVARTGATLVPPFDDARTMAGQGTIAVEILEQIDGEPDLVVVPVGGGGCIAGITTYLAERTTNTAVLGVEPAGAASMIAALAAGGPVTLEHVDQFVDGAAVKQIGALPYQALAAAGDMVSVTTVDEGAVCTAMLDLYQNEGIIAEPAGALSVAGLLEADVAPGSTVVCLISGGNNDVSRYGEVLERSLVHLGLKHYFLVDFPQEPGALRRFLDEVLGPNDDITLFEYVKRNNRETGEALVGVELGSATGLDGLRARMTASGIHVEALEPGSPAYRYLT</sequence>
<evidence type="ECO:0000256" key="2">
    <source>
        <dbReference type="ARBA" id="ARBA00001933"/>
    </source>
</evidence>
<evidence type="ECO:0000256" key="9">
    <source>
        <dbReference type="ARBA" id="ARBA00023304"/>
    </source>
</evidence>
<evidence type="ECO:0000313" key="13">
    <source>
        <dbReference type="Proteomes" id="UP000708347"/>
    </source>
</evidence>
<dbReference type="Gene3D" id="3.40.1020.10">
    <property type="entry name" value="Biosynthetic Threonine Deaminase, Domain 3"/>
    <property type="match status" value="1"/>
</dbReference>
<keyword evidence="8 10" id="KW-0456">Lyase</keyword>
<comment type="cofactor">
    <cofactor evidence="2 10">
        <name>pyridoxal 5'-phosphate</name>
        <dbReference type="ChEBI" id="CHEBI:597326"/>
    </cofactor>
</comment>
<evidence type="ECO:0000259" key="11">
    <source>
        <dbReference type="PROSITE" id="PS51672"/>
    </source>
</evidence>
<dbReference type="NCBIfam" id="NF006390">
    <property type="entry name" value="PRK08639.1"/>
    <property type="match status" value="1"/>
</dbReference>
<feature type="domain" description="ACT-like" evidence="11">
    <location>
        <begin position="343"/>
        <end position="417"/>
    </location>
</feature>
<protein>
    <recommendedName>
        <fullName evidence="10">L-threonine dehydratase</fullName>
        <ecNumber evidence="10">4.3.1.19</ecNumber>
    </recommendedName>
    <alternativeName>
        <fullName evidence="10">Threonine deaminase</fullName>
    </alternativeName>
</protein>
<dbReference type="Pfam" id="PF00291">
    <property type="entry name" value="PALP"/>
    <property type="match status" value="1"/>
</dbReference>
<comment type="subunit">
    <text evidence="10">Homotetramer.</text>
</comment>
<dbReference type="SUPFAM" id="SSF53686">
    <property type="entry name" value="Tryptophan synthase beta subunit-like PLP-dependent enzymes"/>
    <property type="match status" value="1"/>
</dbReference>
<dbReference type="InterPro" id="IPR050147">
    <property type="entry name" value="Ser/Thr_Dehydratase"/>
</dbReference>
<comment type="caution">
    <text evidence="12">The sequence shown here is derived from an EMBL/GenBank/DDBJ whole genome shotgun (WGS) entry which is preliminary data.</text>
</comment>
<dbReference type="PANTHER" id="PTHR48078:SF11">
    <property type="entry name" value="THREONINE DEHYDRATASE, MITOCHONDRIAL"/>
    <property type="match status" value="1"/>
</dbReference>
<comment type="catalytic activity">
    <reaction evidence="1 10">
        <text>L-threonine = 2-oxobutanoate + NH4(+)</text>
        <dbReference type="Rhea" id="RHEA:22108"/>
        <dbReference type="ChEBI" id="CHEBI:16763"/>
        <dbReference type="ChEBI" id="CHEBI:28938"/>
        <dbReference type="ChEBI" id="CHEBI:57926"/>
        <dbReference type="EC" id="4.3.1.19"/>
    </reaction>
</comment>
<dbReference type="Pfam" id="PF00585">
    <property type="entry name" value="Thr_dehydrat_C"/>
    <property type="match status" value="1"/>
</dbReference>
<dbReference type="InterPro" id="IPR001926">
    <property type="entry name" value="TrpB-like_PALP"/>
</dbReference>
<dbReference type="EMBL" id="VBSB01000003">
    <property type="protein sequence ID" value="NTY59049.1"/>
    <property type="molecule type" value="Genomic_DNA"/>
</dbReference>
<dbReference type="InterPro" id="IPR011820">
    <property type="entry name" value="IlvA"/>
</dbReference>
<dbReference type="EC" id="4.3.1.19" evidence="10"/>
<name>A0ABX2JMZ2_9MYCO</name>
<evidence type="ECO:0000256" key="1">
    <source>
        <dbReference type="ARBA" id="ARBA00001274"/>
    </source>
</evidence>
<gene>
    <name evidence="10 12" type="primary">ilvA</name>
    <name evidence="12" type="ORF">FEG63_05695</name>
</gene>
<dbReference type="PANTHER" id="PTHR48078">
    <property type="entry name" value="THREONINE DEHYDRATASE, MITOCHONDRIAL-RELATED"/>
    <property type="match status" value="1"/>
</dbReference>
<evidence type="ECO:0000256" key="10">
    <source>
        <dbReference type="RuleBase" id="RU362012"/>
    </source>
</evidence>
<dbReference type="InterPro" id="IPR036052">
    <property type="entry name" value="TrpB-like_PALP_sf"/>
</dbReference>
<evidence type="ECO:0000256" key="8">
    <source>
        <dbReference type="ARBA" id="ARBA00023239"/>
    </source>
</evidence>
<evidence type="ECO:0000256" key="6">
    <source>
        <dbReference type="ARBA" id="ARBA00022624"/>
    </source>
</evidence>
<dbReference type="NCBIfam" id="TIGR02079">
    <property type="entry name" value="THD1"/>
    <property type="match status" value="1"/>
</dbReference>
<accession>A0ABX2JMZ2</accession>
<evidence type="ECO:0000256" key="7">
    <source>
        <dbReference type="ARBA" id="ARBA00022898"/>
    </source>
</evidence>
<keyword evidence="13" id="KW-1185">Reference proteome</keyword>
<keyword evidence="6 10" id="KW-0412">Isoleucine biosynthesis</keyword>
<organism evidence="12 13">
    <name type="scientific">Mycolicibacterium sphagni</name>
    <dbReference type="NCBI Taxonomy" id="1786"/>
    <lineage>
        <taxon>Bacteria</taxon>
        <taxon>Bacillati</taxon>
        <taxon>Actinomycetota</taxon>
        <taxon>Actinomycetes</taxon>
        <taxon>Mycobacteriales</taxon>
        <taxon>Mycobacteriaceae</taxon>
        <taxon>Mycolicibacterium</taxon>
    </lineage>
</organism>
<dbReference type="InterPro" id="IPR038110">
    <property type="entry name" value="TD_ACT-like_sf"/>
</dbReference>
<dbReference type="InterPro" id="IPR001721">
    <property type="entry name" value="TD_ACT-like"/>
</dbReference>
<reference evidence="12 13" key="1">
    <citation type="submission" date="2019-05" db="EMBL/GenBank/DDBJ databases">
        <title>Mycolicibacterium sphagni ENV482 genome assembly.</title>
        <authorList>
            <person name="Chen W."/>
            <person name="Faulkner N.W."/>
            <person name="Hyman M.R."/>
        </authorList>
    </citation>
    <scope>NUCLEOTIDE SEQUENCE [LARGE SCALE GENOMIC DNA]</scope>
    <source>
        <strain evidence="12 13">ENV482</strain>
    </source>
</reference>
<dbReference type="Gene3D" id="3.40.50.1100">
    <property type="match status" value="2"/>
</dbReference>
<comment type="similarity">
    <text evidence="4 10">Belongs to the serine/threonine dehydratase family.</text>
</comment>
<evidence type="ECO:0000256" key="4">
    <source>
        <dbReference type="ARBA" id="ARBA00010869"/>
    </source>
</evidence>
<keyword evidence="9 10" id="KW-0100">Branched-chain amino acid biosynthesis</keyword>
<dbReference type="Proteomes" id="UP000708347">
    <property type="component" value="Unassembled WGS sequence"/>
</dbReference>